<reference evidence="7 8" key="1">
    <citation type="submission" date="2015-08" db="EMBL/GenBank/DDBJ databases">
        <authorList>
            <person name="Babu N.S."/>
            <person name="Beckwith C.J."/>
            <person name="Beseler K.G."/>
            <person name="Brison A."/>
            <person name="Carone J.V."/>
            <person name="Caskin T.P."/>
            <person name="Diamond M."/>
            <person name="Durham M.E."/>
            <person name="Foxe J.M."/>
            <person name="Go M."/>
            <person name="Henderson B.A."/>
            <person name="Jones I.B."/>
            <person name="McGettigan J.A."/>
            <person name="Micheletti S.J."/>
            <person name="Nasrallah M.E."/>
            <person name="Ortiz D."/>
            <person name="Piller C.R."/>
            <person name="Privatt S.R."/>
            <person name="Schneider S.L."/>
            <person name="Sharp S."/>
            <person name="Smith T.C."/>
            <person name="Stanton J.D."/>
            <person name="Ullery H.E."/>
            <person name="Wilson R.J."/>
            <person name="Serrano M.G."/>
            <person name="Buck G."/>
            <person name="Lee V."/>
            <person name="Wang Y."/>
            <person name="Carvalho R."/>
            <person name="Voegtly L."/>
            <person name="Shi R."/>
            <person name="Duckworth R."/>
            <person name="Johnson A."/>
            <person name="Loviza R."/>
            <person name="Walstead R."/>
            <person name="Shah Z."/>
            <person name="Kiflezghi M."/>
            <person name="Wade K."/>
            <person name="Ball S.L."/>
            <person name="Bradley K.W."/>
            <person name="Asai D.J."/>
            <person name="Bowman C.A."/>
            <person name="Russell D.A."/>
            <person name="Pope W.H."/>
            <person name="Jacobs-Sera D."/>
            <person name="Hendrix R.W."/>
            <person name="Hatfull G.F."/>
        </authorList>
    </citation>
    <scope>NUCLEOTIDE SEQUENCE [LARGE SCALE GENOMIC DNA]</scope>
    <source>
        <strain evidence="7 8">DSM 27648</strain>
    </source>
</reference>
<dbReference type="CDD" id="cd08422">
    <property type="entry name" value="PBP2_CrgA_like"/>
    <property type="match status" value="1"/>
</dbReference>
<dbReference type="GO" id="GO:0003700">
    <property type="term" value="F:DNA-binding transcription factor activity"/>
    <property type="evidence" value="ECO:0007669"/>
    <property type="project" value="InterPro"/>
</dbReference>
<dbReference type="RefSeq" id="WP_146654543.1">
    <property type="nucleotide sequence ID" value="NZ_CP012333.1"/>
</dbReference>
<evidence type="ECO:0000313" key="7">
    <source>
        <dbReference type="EMBL" id="AKV03840.1"/>
    </source>
</evidence>
<evidence type="ECO:0000256" key="5">
    <source>
        <dbReference type="SAM" id="MobiDB-lite"/>
    </source>
</evidence>
<accession>A0A0K1QEJ6</accession>
<dbReference type="KEGG" id="llu:AKJ09_10503"/>
<protein>
    <submittedName>
        <fullName evidence="7">Transcriptional regulator, LysR family</fullName>
    </submittedName>
</protein>
<dbReference type="Gene3D" id="3.40.190.290">
    <property type="match status" value="1"/>
</dbReference>
<dbReference type="InterPro" id="IPR036388">
    <property type="entry name" value="WH-like_DNA-bd_sf"/>
</dbReference>
<feature type="region of interest" description="Disordered" evidence="5">
    <location>
        <begin position="298"/>
        <end position="326"/>
    </location>
</feature>
<keyword evidence="4" id="KW-0804">Transcription</keyword>
<evidence type="ECO:0000313" key="8">
    <source>
        <dbReference type="Proteomes" id="UP000064967"/>
    </source>
</evidence>
<evidence type="ECO:0000256" key="2">
    <source>
        <dbReference type="ARBA" id="ARBA00023015"/>
    </source>
</evidence>
<keyword evidence="2" id="KW-0805">Transcription regulation</keyword>
<dbReference type="FunFam" id="1.10.10.10:FF:000001">
    <property type="entry name" value="LysR family transcriptional regulator"/>
    <property type="match status" value="1"/>
</dbReference>
<dbReference type="Pfam" id="PF03466">
    <property type="entry name" value="LysR_substrate"/>
    <property type="match status" value="1"/>
</dbReference>
<sequence>MNDPLENAELLAFTKAVDAQSLTRAAAELGIPRATIGKRLARLEARLGVRLLRRTTRSLLLTDAGESFYRQARIVLDAVSQAEASIRRPGDPISGDLRVSLPPMTGARFLDTIAEFAEAHPAVRLHVFFSSRMIDLRREGYDVALRATEVLEPGLVARTIARTSLVAVASRAYLAEHGEPRRASDLSHHRCLMGFARGELPQTHWPIGKKKVALEGAFFSNSPELLCRLAARGRGIALVPAVAAAGYVERGELVHVMSTLLRVEGRMALVYPERDLVPPQVRAFIDWMVARLPPLFAPGSATQGDARSEEGSAPRPSRPARRRARA</sequence>
<comment type="similarity">
    <text evidence="1">Belongs to the LysR transcriptional regulatory family.</text>
</comment>
<dbReference type="EMBL" id="CP012333">
    <property type="protein sequence ID" value="AKV03840.1"/>
    <property type="molecule type" value="Genomic_DNA"/>
</dbReference>
<proteinExistence type="inferred from homology"/>
<evidence type="ECO:0000256" key="1">
    <source>
        <dbReference type="ARBA" id="ARBA00009437"/>
    </source>
</evidence>
<dbReference type="InterPro" id="IPR058163">
    <property type="entry name" value="LysR-type_TF_proteobact-type"/>
</dbReference>
<dbReference type="SUPFAM" id="SSF46785">
    <property type="entry name" value="Winged helix' DNA-binding domain"/>
    <property type="match status" value="1"/>
</dbReference>
<dbReference type="GO" id="GO:0003677">
    <property type="term" value="F:DNA binding"/>
    <property type="evidence" value="ECO:0007669"/>
    <property type="project" value="UniProtKB-KW"/>
</dbReference>
<keyword evidence="8" id="KW-1185">Reference proteome</keyword>
<dbReference type="Pfam" id="PF00126">
    <property type="entry name" value="HTH_1"/>
    <property type="match status" value="1"/>
</dbReference>
<dbReference type="AlphaFoldDB" id="A0A0K1QEJ6"/>
<evidence type="ECO:0000256" key="3">
    <source>
        <dbReference type="ARBA" id="ARBA00023125"/>
    </source>
</evidence>
<dbReference type="SUPFAM" id="SSF53850">
    <property type="entry name" value="Periplasmic binding protein-like II"/>
    <property type="match status" value="1"/>
</dbReference>
<keyword evidence="3" id="KW-0238">DNA-binding</keyword>
<feature type="domain" description="HTH lysR-type" evidence="6">
    <location>
        <begin position="5"/>
        <end position="62"/>
    </location>
</feature>
<dbReference type="InterPro" id="IPR000847">
    <property type="entry name" value="LysR_HTH_N"/>
</dbReference>
<name>A0A0K1QEJ6_9BACT</name>
<evidence type="ECO:0000259" key="6">
    <source>
        <dbReference type="PROSITE" id="PS50931"/>
    </source>
</evidence>
<gene>
    <name evidence="7" type="ORF">AKJ09_10503</name>
</gene>
<dbReference type="STRING" id="1391654.AKJ09_10503"/>
<dbReference type="Proteomes" id="UP000064967">
    <property type="component" value="Chromosome"/>
</dbReference>
<dbReference type="InterPro" id="IPR005119">
    <property type="entry name" value="LysR_subst-bd"/>
</dbReference>
<dbReference type="OrthoDB" id="5509784at2"/>
<dbReference type="Gene3D" id="1.10.10.10">
    <property type="entry name" value="Winged helix-like DNA-binding domain superfamily/Winged helix DNA-binding domain"/>
    <property type="match status" value="1"/>
</dbReference>
<dbReference type="PANTHER" id="PTHR30537:SF5">
    <property type="entry name" value="HTH-TYPE TRANSCRIPTIONAL ACTIVATOR TTDR-RELATED"/>
    <property type="match status" value="1"/>
</dbReference>
<dbReference type="InterPro" id="IPR036390">
    <property type="entry name" value="WH_DNA-bd_sf"/>
</dbReference>
<dbReference type="PROSITE" id="PS50931">
    <property type="entry name" value="HTH_LYSR"/>
    <property type="match status" value="1"/>
</dbReference>
<dbReference type="PANTHER" id="PTHR30537">
    <property type="entry name" value="HTH-TYPE TRANSCRIPTIONAL REGULATOR"/>
    <property type="match status" value="1"/>
</dbReference>
<evidence type="ECO:0000256" key="4">
    <source>
        <dbReference type="ARBA" id="ARBA00023163"/>
    </source>
</evidence>
<organism evidence="7 8">
    <name type="scientific">Labilithrix luteola</name>
    <dbReference type="NCBI Taxonomy" id="1391654"/>
    <lineage>
        <taxon>Bacteria</taxon>
        <taxon>Pseudomonadati</taxon>
        <taxon>Myxococcota</taxon>
        <taxon>Polyangia</taxon>
        <taxon>Polyangiales</taxon>
        <taxon>Labilitrichaceae</taxon>
        <taxon>Labilithrix</taxon>
    </lineage>
</organism>